<name>A0A2G4U1L3_YERBE</name>
<comment type="caution">
    <text evidence="2">The sequence shown here is derived from an EMBL/GenBank/DDBJ whole genome shotgun (WGS) entry which is preliminary data.</text>
</comment>
<keyword evidence="1" id="KW-1133">Transmembrane helix</keyword>
<feature type="transmembrane region" description="Helical" evidence="1">
    <location>
        <begin position="42"/>
        <end position="66"/>
    </location>
</feature>
<dbReference type="Proteomes" id="UP000229378">
    <property type="component" value="Unassembled WGS sequence"/>
</dbReference>
<evidence type="ECO:0000313" key="2">
    <source>
        <dbReference type="EMBL" id="PHZ27120.1"/>
    </source>
</evidence>
<gene>
    <name evidence="2" type="ORF">CS533_13210</name>
</gene>
<dbReference type="AlphaFoldDB" id="A0A2G4U1L3"/>
<evidence type="ECO:0000313" key="3">
    <source>
        <dbReference type="Proteomes" id="UP000229378"/>
    </source>
</evidence>
<reference evidence="2 3" key="1">
    <citation type="submission" date="2017-10" db="EMBL/GenBank/DDBJ databases">
        <authorList>
            <person name="Banno H."/>
            <person name="Chua N.-H."/>
        </authorList>
    </citation>
    <scope>NUCLEOTIDE SEQUENCE [LARGE SCALE GENOMIC DNA]</scope>
    <source>
        <strain evidence="2 3">SCPM-O-B-7607</strain>
    </source>
</reference>
<organism evidence="2 3">
    <name type="scientific">Yersinia bercovieri</name>
    <dbReference type="NCBI Taxonomy" id="634"/>
    <lineage>
        <taxon>Bacteria</taxon>
        <taxon>Pseudomonadati</taxon>
        <taxon>Pseudomonadota</taxon>
        <taxon>Gammaproteobacteria</taxon>
        <taxon>Enterobacterales</taxon>
        <taxon>Yersiniaceae</taxon>
        <taxon>Yersinia</taxon>
    </lineage>
</organism>
<protein>
    <submittedName>
        <fullName evidence="2">Uncharacterized protein</fullName>
    </submittedName>
</protein>
<dbReference type="EMBL" id="PEHN01000012">
    <property type="protein sequence ID" value="PHZ27120.1"/>
    <property type="molecule type" value="Genomic_DNA"/>
</dbReference>
<keyword evidence="1" id="KW-0472">Membrane</keyword>
<sequence length="67" mass="8032">MFFITKKADKRQQIKGKRPDDEVSGNEIYTRHLSSCRCVTRIIYWCKLIGILLLAAFLHHEIYWVYD</sequence>
<accession>A0A2G4U1L3</accession>
<proteinExistence type="predicted"/>
<keyword evidence="1" id="KW-0812">Transmembrane</keyword>
<evidence type="ECO:0000256" key="1">
    <source>
        <dbReference type="SAM" id="Phobius"/>
    </source>
</evidence>